<gene>
    <name evidence="1" type="ORF">LZ012_13925</name>
</gene>
<reference evidence="1" key="1">
    <citation type="submission" date="2022-01" db="EMBL/GenBank/DDBJ databases">
        <authorList>
            <person name="Jo J.-H."/>
            <person name="Im W.-T."/>
        </authorList>
    </citation>
    <scope>NUCLEOTIDE SEQUENCE</scope>
    <source>
        <strain evidence="1">XY25</strain>
    </source>
</reference>
<protein>
    <submittedName>
        <fullName evidence="1">Uncharacterized protein</fullName>
    </submittedName>
</protein>
<comment type="caution">
    <text evidence="1">The sequence shown here is derived from an EMBL/GenBank/DDBJ whole genome shotgun (WGS) entry which is preliminary data.</text>
</comment>
<dbReference type="EMBL" id="JAKLTN010000002">
    <property type="protein sequence ID" value="MCG2578088.1"/>
    <property type="molecule type" value="Genomic_DNA"/>
</dbReference>
<proteinExistence type="predicted"/>
<keyword evidence="2" id="KW-1185">Reference proteome</keyword>
<accession>A0ABS9K4K2</accession>
<dbReference type="RefSeq" id="WP_275711417.1">
    <property type="nucleotide sequence ID" value="NZ_JAKLTN010000002.1"/>
</dbReference>
<sequence>MADESLRTVVLDAVIDGTFGKGIVVSVAELKAKFGADYSENYLNTFLANSEMGALTAGYRRFTIRVDEGVYQIHPVELLYRMRDRELV</sequence>
<evidence type="ECO:0000313" key="1">
    <source>
        <dbReference type="EMBL" id="MCG2578088.1"/>
    </source>
</evidence>
<evidence type="ECO:0000313" key="2">
    <source>
        <dbReference type="Proteomes" id="UP001165384"/>
    </source>
</evidence>
<dbReference type="Proteomes" id="UP001165384">
    <property type="component" value="Unassembled WGS sequence"/>
</dbReference>
<organism evidence="1 2">
    <name type="scientific">Dechloromonas hankyongensis</name>
    <dbReference type="NCBI Taxonomy" id="2908002"/>
    <lineage>
        <taxon>Bacteria</taxon>
        <taxon>Pseudomonadati</taxon>
        <taxon>Pseudomonadota</taxon>
        <taxon>Betaproteobacteria</taxon>
        <taxon>Rhodocyclales</taxon>
        <taxon>Azonexaceae</taxon>
        <taxon>Dechloromonas</taxon>
    </lineage>
</organism>
<name>A0ABS9K4K2_9RHOO</name>